<protein>
    <submittedName>
        <fullName evidence="2">Uncharacterized protein</fullName>
    </submittedName>
</protein>
<sequence length="182" mass="21966">MLKRKPIVLIIIGVCFILLYNYYNVYRTNSRIYEYIKQTIKLDITELKSLIDNNNMLLLQDIDNKELSSEDLKRLIFNHEEINVLLTEIIEKIDIIKSEKYGNNIRQGNQRVIWKDTRDIYREIKKEFSLDTDFIKLDENSVKDLRIIQEYYKQSNNILDNIITNFDKDIDMWSKEISILYQ</sequence>
<proteinExistence type="predicted"/>
<dbReference type="GeneID" id="90995728"/>
<dbReference type="Proteomes" id="UP000184114">
    <property type="component" value="Unassembled WGS sequence"/>
</dbReference>
<keyword evidence="1" id="KW-0812">Transmembrane</keyword>
<accession>A0A1M4V6C4</accession>
<dbReference type="AlphaFoldDB" id="A0A1M4V6C4"/>
<dbReference type="RefSeq" id="WP_072974619.1">
    <property type="nucleotide sequence ID" value="NZ_FQTY01000004.1"/>
</dbReference>
<dbReference type="STRING" id="1123404.SAMN02745784_01367"/>
<evidence type="ECO:0000256" key="1">
    <source>
        <dbReference type="SAM" id="Phobius"/>
    </source>
</evidence>
<evidence type="ECO:0000313" key="2">
    <source>
        <dbReference type="EMBL" id="SHE64418.1"/>
    </source>
</evidence>
<organism evidence="2 3">
    <name type="scientific">Tissierella praeacuta DSM 18095</name>
    <dbReference type="NCBI Taxonomy" id="1123404"/>
    <lineage>
        <taxon>Bacteria</taxon>
        <taxon>Bacillati</taxon>
        <taxon>Bacillota</taxon>
        <taxon>Tissierellia</taxon>
        <taxon>Tissierellales</taxon>
        <taxon>Tissierellaceae</taxon>
        <taxon>Tissierella</taxon>
    </lineage>
</organism>
<evidence type="ECO:0000313" key="3">
    <source>
        <dbReference type="Proteomes" id="UP000184114"/>
    </source>
</evidence>
<keyword evidence="1" id="KW-0472">Membrane</keyword>
<dbReference type="EMBL" id="FQTY01000004">
    <property type="protein sequence ID" value="SHE64418.1"/>
    <property type="molecule type" value="Genomic_DNA"/>
</dbReference>
<feature type="transmembrane region" description="Helical" evidence="1">
    <location>
        <begin position="7"/>
        <end position="23"/>
    </location>
</feature>
<gene>
    <name evidence="2" type="ORF">SAMN02745784_01367</name>
</gene>
<keyword evidence="3" id="KW-1185">Reference proteome</keyword>
<name>A0A1M4V6C4_9FIRM</name>
<reference evidence="3" key="1">
    <citation type="submission" date="2016-11" db="EMBL/GenBank/DDBJ databases">
        <authorList>
            <person name="Varghese N."/>
            <person name="Submissions S."/>
        </authorList>
    </citation>
    <scope>NUCLEOTIDE SEQUENCE [LARGE SCALE GENOMIC DNA]</scope>
    <source>
        <strain evidence="3">DSM 18095</strain>
    </source>
</reference>
<keyword evidence="1" id="KW-1133">Transmembrane helix</keyword>